<gene>
    <name evidence="1" type="ORF">GCM10009836_45750</name>
</gene>
<comment type="caution">
    <text evidence="1">The sequence shown here is derived from an EMBL/GenBank/DDBJ whole genome shotgun (WGS) entry which is preliminary data.</text>
</comment>
<dbReference type="Proteomes" id="UP001500449">
    <property type="component" value="Unassembled WGS sequence"/>
</dbReference>
<evidence type="ECO:0000313" key="1">
    <source>
        <dbReference type="EMBL" id="GAA1860445.1"/>
    </source>
</evidence>
<organism evidence="1 2">
    <name type="scientific">Pseudonocardia ailaonensis</name>
    <dbReference type="NCBI Taxonomy" id="367279"/>
    <lineage>
        <taxon>Bacteria</taxon>
        <taxon>Bacillati</taxon>
        <taxon>Actinomycetota</taxon>
        <taxon>Actinomycetes</taxon>
        <taxon>Pseudonocardiales</taxon>
        <taxon>Pseudonocardiaceae</taxon>
        <taxon>Pseudonocardia</taxon>
    </lineage>
</organism>
<accession>A0ABN2NAH8</accession>
<keyword evidence="2" id="KW-1185">Reference proteome</keyword>
<proteinExistence type="predicted"/>
<protein>
    <submittedName>
        <fullName evidence="1">Uncharacterized protein</fullName>
    </submittedName>
</protein>
<dbReference type="EMBL" id="BAAAQK010000018">
    <property type="protein sequence ID" value="GAA1860445.1"/>
    <property type="molecule type" value="Genomic_DNA"/>
</dbReference>
<reference evidence="1 2" key="1">
    <citation type="journal article" date="2019" name="Int. J. Syst. Evol. Microbiol.">
        <title>The Global Catalogue of Microorganisms (GCM) 10K type strain sequencing project: providing services to taxonomists for standard genome sequencing and annotation.</title>
        <authorList>
            <consortium name="The Broad Institute Genomics Platform"/>
            <consortium name="The Broad Institute Genome Sequencing Center for Infectious Disease"/>
            <person name="Wu L."/>
            <person name="Ma J."/>
        </authorList>
    </citation>
    <scope>NUCLEOTIDE SEQUENCE [LARGE SCALE GENOMIC DNA]</scope>
    <source>
        <strain evidence="1 2">JCM 16009</strain>
    </source>
</reference>
<name>A0ABN2NAH8_9PSEU</name>
<sequence length="254" mass="27985">MSVGRALARETGDPRQSITESDFARMPVSHPGQVLGDLVLTKALSPKERSDRSTQMAKRYLQCGGFFDSTILYAAGKVLRGPKDKDSLDDFTSLVVAIGRRSLELGDSVTWVETLRLIEKYFDESRRSETVRLASWAATRDTKFWRPALKQYMSLVGALGESQEVEIVVWGYGTIGATALRSGNLECAVEIAELIDASGYGNLFSVLQGKEFVKTSGSRARQMGLPLGEWPEDAYIDFYAFAQSVYDADKAVAV</sequence>
<evidence type="ECO:0000313" key="2">
    <source>
        <dbReference type="Proteomes" id="UP001500449"/>
    </source>
</evidence>